<evidence type="ECO:0000313" key="3">
    <source>
        <dbReference type="Proteomes" id="UP000199705"/>
    </source>
</evidence>
<dbReference type="AlphaFoldDB" id="A0A1G7RDI2"/>
<keyword evidence="3" id="KW-1185">Reference proteome</keyword>
<keyword evidence="2" id="KW-0378">Hydrolase</keyword>
<organism evidence="2 3">
    <name type="scientific">Mucilaginibacter gossypii</name>
    <dbReference type="NCBI Taxonomy" id="551996"/>
    <lineage>
        <taxon>Bacteria</taxon>
        <taxon>Pseudomonadati</taxon>
        <taxon>Bacteroidota</taxon>
        <taxon>Sphingobacteriia</taxon>
        <taxon>Sphingobacteriales</taxon>
        <taxon>Sphingobacteriaceae</taxon>
        <taxon>Mucilaginibacter</taxon>
    </lineage>
</organism>
<feature type="domain" description="HD" evidence="1">
    <location>
        <begin position="31"/>
        <end position="126"/>
    </location>
</feature>
<dbReference type="GO" id="GO:0016787">
    <property type="term" value="F:hydrolase activity"/>
    <property type="evidence" value="ECO:0007669"/>
    <property type="project" value="UniProtKB-KW"/>
</dbReference>
<dbReference type="STRING" id="551996.SAMN05192573_102209"/>
<dbReference type="InterPro" id="IPR009218">
    <property type="entry name" value="HD_phosphohydro"/>
</dbReference>
<protein>
    <submittedName>
        <fullName evidence="2">Predicted metal-dependent phosphohydrolase, HD superfamily</fullName>
    </submittedName>
</protein>
<dbReference type="CDD" id="cd00077">
    <property type="entry name" value="HDc"/>
    <property type="match status" value="1"/>
</dbReference>
<dbReference type="PANTHER" id="PTHR21174:SF0">
    <property type="entry name" value="HD PHOSPHOHYDROLASE FAMILY PROTEIN-RELATED"/>
    <property type="match status" value="1"/>
</dbReference>
<evidence type="ECO:0000313" key="2">
    <source>
        <dbReference type="EMBL" id="SDG08783.1"/>
    </source>
</evidence>
<evidence type="ECO:0000259" key="1">
    <source>
        <dbReference type="Pfam" id="PF01966"/>
    </source>
</evidence>
<dbReference type="PANTHER" id="PTHR21174">
    <property type="match status" value="1"/>
</dbReference>
<reference evidence="3" key="1">
    <citation type="submission" date="2016-10" db="EMBL/GenBank/DDBJ databases">
        <authorList>
            <person name="Varghese N."/>
            <person name="Submissions S."/>
        </authorList>
    </citation>
    <scope>NUCLEOTIDE SEQUENCE [LARGE SCALE GENOMIC DNA]</scope>
    <source>
        <strain evidence="3">Gh-67</strain>
    </source>
</reference>
<accession>A0A1G7RDI2</accession>
<dbReference type="Pfam" id="PF01966">
    <property type="entry name" value="HD"/>
    <property type="match status" value="1"/>
</dbReference>
<gene>
    <name evidence="2" type="ORF">SAMN05192573_102209</name>
</gene>
<dbReference type="InterPro" id="IPR003607">
    <property type="entry name" value="HD/PDEase_dom"/>
</dbReference>
<sequence>MPAISIVKRAAAYVKSLMEENLPSTMYFHNLKHTLGVVNAATEIAAHCKLKKQELTILTIAAWFHDTGYLYHYNGHEDTSMIIAGTFLMQHHYNNDFIQQVWDCIEATKLPQSPQNLIQQIICDADMHHLASVNYLDFAHDLKQEWEVHLDKQYSDEEWHALNLSLLQRHQYFTEYGKTVLQAMKKKNIELMKFQG</sequence>
<dbReference type="InterPro" id="IPR006674">
    <property type="entry name" value="HD_domain"/>
</dbReference>
<dbReference type="Gene3D" id="1.10.3210.10">
    <property type="entry name" value="Hypothetical protein af1432"/>
    <property type="match status" value="1"/>
</dbReference>
<proteinExistence type="predicted"/>
<name>A0A1G7RDI2_9SPHI</name>
<dbReference type="RefSeq" id="WP_091163119.1">
    <property type="nucleotide sequence ID" value="NZ_FNCG01000002.1"/>
</dbReference>
<dbReference type="EMBL" id="FNCG01000002">
    <property type="protein sequence ID" value="SDG08783.1"/>
    <property type="molecule type" value="Genomic_DNA"/>
</dbReference>
<dbReference type="Proteomes" id="UP000199705">
    <property type="component" value="Unassembled WGS sequence"/>
</dbReference>
<dbReference type="SUPFAM" id="SSF109604">
    <property type="entry name" value="HD-domain/PDEase-like"/>
    <property type="match status" value="1"/>
</dbReference>